<dbReference type="Pfam" id="PF11917">
    <property type="entry name" value="DUF3435"/>
    <property type="match status" value="1"/>
</dbReference>
<proteinExistence type="predicted"/>
<dbReference type="AlphaFoldDB" id="A0A4Q4N2F5"/>
<gene>
    <name evidence="2" type="ORF">AA0117_g11642</name>
</gene>
<feature type="compositionally biased region" description="Basic and acidic residues" evidence="1">
    <location>
        <begin position="31"/>
        <end position="46"/>
    </location>
</feature>
<name>A0A4Q4N2F5_ALTAL</name>
<organism evidence="2 3">
    <name type="scientific">Alternaria alternata</name>
    <name type="common">Alternaria rot fungus</name>
    <name type="synonym">Torula alternata</name>
    <dbReference type="NCBI Taxonomy" id="5599"/>
    <lineage>
        <taxon>Eukaryota</taxon>
        <taxon>Fungi</taxon>
        <taxon>Dikarya</taxon>
        <taxon>Ascomycota</taxon>
        <taxon>Pezizomycotina</taxon>
        <taxon>Dothideomycetes</taxon>
        <taxon>Pleosporomycetidae</taxon>
        <taxon>Pleosporales</taxon>
        <taxon>Pleosporineae</taxon>
        <taxon>Pleosporaceae</taxon>
        <taxon>Alternaria</taxon>
        <taxon>Alternaria sect. Alternaria</taxon>
        <taxon>Alternaria alternata complex</taxon>
    </lineage>
</organism>
<feature type="region of interest" description="Disordered" evidence="1">
    <location>
        <begin position="1"/>
        <end position="54"/>
    </location>
</feature>
<evidence type="ECO:0000313" key="3">
    <source>
        <dbReference type="Proteomes" id="UP000291422"/>
    </source>
</evidence>
<protein>
    <submittedName>
        <fullName evidence="2">Uncharacterized protein</fullName>
    </submittedName>
</protein>
<dbReference type="InterPro" id="IPR021842">
    <property type="entry name" value="DUF3435"/>
</dbReference>
<evidence type="ECO:0000313" key="2">
    <source>
        <dbReference type="EMBL" id="RYN67301.1"/>
    </source>
</evidence>
<dbReference type="PANTHER" id="PTHR37535:SF2">
    <property type="entry name" value="FINGER DOMAIN PROTEIN, PUTATIVE (AFU_ORTHOLOGUE AFUA_6G09300)-RELATED"/>
    <property type="match status" value="1"/>
</dbReference>
<dbReference type="EMBL" id="PDXD01000055">
    <property type="protein sequence ID" value="RYN67301.1"/>
    <property type="molecule type" value="Genomic_DNA"/>
</dbReference>
<dbReference type="VEuPathDB" id="FungiDB:CC77DRAFT_1003687"/>
<sequence>MVRSRPNARSTSITTSDDDPDYQTDCTSVEGDDRNETQLQQDKRSDNGMSPTKSVRSAEYYMALAHEVNNTDPEDFRVKSTKDQQNNVKEQWIAYCVCLSEAIQAPKKIDPQELMDSITIGDIDSFFEWRLNQDKGKEGRRLPGIKTASSLDTFRKQFLGVYRDYTGKDMDRKLMKTTLNVGRSKAMKYCLSYNQREKPNMGMEDVLKITETTLKTVEKMFQVGRCRIQVCFFLQGGFITANRPAALLQLRYRDIKVVIERDPDGGPNRIVLRWTYAFTKRYLGPKPENVFPIPEIIFDPSLILSPHVFLLGLMFADKVFKNDELTPENLFTLKPRDGCNILEVPIKEEAADLWVFRRHERTGTKRRISNEPLPYATLKQWMQDVGEITGFKGVAKPYNLRYAAANAFDKDGRISDALRNMIMKHADTGVFLKHYLSTTITVDTQAVVRGLAPQDKIMQAQSSMSRYIDLERPRVLTKEQKRSVAKTPLIREMQKKQNAFDKGSKEYKDLQRKIHNEKKYLRYHLRKQIREEWDSERAEKDIRLQISGAIIEETIKTDPRCFSERSKQHVKLIDSIFSFPGTSIEEENDRRSNAIRAVWNYCEVEEGSTPKDHEVDLRANHGSRNAVDMDVLALRSAIKEVFGEYRTRICFICLGNGNLPVKERVHAYSSPGNLTKHFHTHVKKFNAETDEVCNLCKARNEKEEIWKFTDKYSMKLHA</sequence>
<dbReference type="Proteomes" id="UP000291422">
    <property type="component" value="Unassembled WGS sequence"/>
</dbReference>
<evidence type="ECO:0000256" key="1">
    <source>
        <dbReference type="SAM" id="MobiDB-lite"/>
    </source>
</evidence>
<comment type="caution">
    <text evidence="2">The sequence shown here is derived from an EMBL/GenBank/DDBJ whole genome shotgun (WGS) entry which is preliminary data.</text>
</comment>
<dbReference type="PANTHER" id="PTHR37535">
    <property type="entry name" value="FLUG DOMAIN PROTEIN"/>
    <property type="match status" value="1"/>
</dbReference>
<accession>A0A4Q4N2F5</accession>
<reference evidence="3" key="1">
    <citation type="journal article" date="2019" name="bioRxiv">
        <title>Genomics, evolutionary history and diagnostics of the Alternaria alternata species group including apple and Asian pear pathotypes.</title>
        <authorList>
            <person name="Armitage A.D."/>
            <person name="Cockerton H.M."/>
            <person name="Sreenivasaprasad S."/>
            <person name="Woodhall J.W."/>
            <person name="Lane C.R."/>
            <person name="Harrison R.J."/>
            <person name="Clarkson J.P."/>
        </authorList>
    </citation>
    <scope>NUCLEOTIDE SEQUENCE [LARGE SCALE GENOMIC DNA]</scope>
    <source>
        <strain evidence="3">FERA 1177</strain>
    </source>
</reference>